<dbReference type="Pfam" id="PF24857">
    <property type="entry name" value="THR4_C"/>
    <property type="match status" value="1"/>
</dbReference>
<reference evidence="2 3" key="1">
    <citation type="journal article" date="2017" name="PLoS Biol.">
        <title>The sea cucumber genome provides insights into morphological evolution and visceral regeneration.</title>
        <authorList>
            <person name="Zhang X."/>
            <person name="Sun L."/>
            <person name="Yuan J."/>
            <person name="Sun Y."/>
            <person name="Gao Y."/>
            <person name="Zhang L."/>
            <person name="Li S."/>
            <person name="Dai H."/>
            <person name="Hamel J.F."/>
            <person name="Liu C."/>
            <person name="Yu Y."/>
            <person name="Liu S."/>
            <person name="Lin W."/>
            <person name="Guo K."/>
            <person name="Jin S."/>
            <person name="Xu P."/>
            <person name="Storey K.B."/>
            <person name="Huan P."/>
            <person name="Zhang T."/>
            <person name="Zhou Y."/>
            <person name="Zhang J."/>
            <person name="Lin C."/>
            <person name="Li X."/>
            <person name="Xing L."/>
            <person name="Huo D."/>
            <person name="Sun M."/>
            <person name="Wang L."/>
            <person name="Mercier A."/>
            <person name="Li F."/>
            <person name="Yang H."/>
            <person name="Xiang J."/>
        </authorList>
    </citation>
    <scope>NUCLEOTIDE SEQUENCE [LARGE SCALE GENOMIC DNA]</scope>
    <source>
        <strain evidence="2">Shaxun</strain>
        <tissue evidence="2">Muscle</tissue>
    </source>
</reference>
<name>A0A2G8KJE0_STIJA</name>
<dbReference type="Proteomes" id="UP000230750">
    <property type="component" value="Unassembled WGS sequence"/>
</dbReference>
<gene>
    <name evidence="2" type="ORF">BSL78_15055</name>
</gene>
<dbReference type="Gene3D" id="3.40.50.1100">
    <property type="match status" value="1"/>
</dbReference>
<evidence type="ECO:0000313" key="2">
    <source>
        <dbReference type="EMBL" id="PIK48085.1"/>
    </source>
</evidence>
<evidence type="ECO:0000256" key="1">
    <source>
        <dbReference type="SAM" id="MobiDB-lite"/>
    </source>
</evidence>
<accession>A0A2G8KJE0</accession>
<dbReference type="PANTHER" id="PTHR42690:SF1">
    <property type="entry name" value="THREONINE SYNTHASE-LIKE 2"/>
    <property type="match status" value="1"/>
</dbReference>
<keyword evidence="3" id="KW-1185">Reference proteome</keyword>
<dbReference type="GO" id="GO:0030170">
    <property type="term" value="F:pyridoxal phosphate binding"/>
    <property type="evidence" value="ECO:0007669"/>
    <property type="project" value="TreeGrafter"/>
</dbReference>
<dbReference type="InterPro" id="IPR051166">
    <property type="entry name" value="Threonine_Synthase"/>
</dbReference>
<protein>
    <submittedName>
        <fullName evidence="2">Putative threonine synthase-like 2-like</fullName>
    </submittedName>
</protein>
<dbReference type="GO" id="GO:0046360">
    <property type="term" value="P:2-oxobutyrate biosynthetic process"/>
    <property type="evidence" value="ECO:0007669"/>
    <property type="project" value="TreeGrafter"/>
</dbReference>
<organism evidence="2 3">
    <name type="scientific">Stichopus japonicus</name>
    <name type="common">Sea cucumber</name>
    <dbReference type="NCBI Taxonomy" id="307972"/>
    <lineage>
        <taxon>Eukaryota</taxon>
        <taxon>Metazoa</taxon>
        <taxon>Echinodermata</taxon>
        <taxon>Eleutherozoa</taxon>
        <taxon>Echinozoa</taxon>
        <taxon>Holothuroidea</taxon>
        <taxon>Aspidochirotacea</taxon>
        <taxon>Aspidochirotida</taxon>
        <taxon>Stichopodidae</taxon>
        <taxon>Apostichopus</taxon>
    </lineage>
</organism>
<dbReference type="EMBL" id="MRZV01000541">
    <property type="protein sequence ID" value="PIK48085.1"/>
    <property type="molecule type" value="Genomic_DNA"/>
</dbReference>
<proteinExistence type="predicted"/>
<dbReference type="STRING" id="307972.A0A2G8KJE0"/>
<comment type="caution">
    <text evidence="2">The sequence shown here is derived from an EMBL/GenBank/DDBJ whole genome shotgun (WGS) entry which is preliminary data.</text>
</comment>
<dbReference type="SUPFAM" id="SSF53686">
    <property type="entry name" value="Tryptophan synthase beta subunit-like PLP-dependent enzymes"/>
    <property type="match status" value="1"/>
</dbReference>
<dbReference type="InterPro" id="IPR036052">
    <property type="entry name" value="TrpB-like_PALP_sf"/>
</dbReference>
<feature type="region of interest" description="Disordered" evidence="1">
    <location>
        <begin position="161"/>
        <end position="185"/>
    </location>
</feature>
<evidence type="ECO:0000313" key="3">
    <source>
        <dbReference type="Proteomes" id="UP000230750"/>
    </source>
</evidence>
<dbReference type="PANTHER" id="PTHR42690">
    <property type="entry name" value="THREONINE SYNTHASE FAMILY MEMBER"/>
    <property type="match status" value="1"/>
</dbReference>
<dbReference type="OrthoDB" id="5203861at2759"/>
<dbReference type="GO" id="GO:0009071">
    <property type="term" value="P:serine family amino acid catabolic process"/>
    <property type="evidence" value="ECO:0007669"/>
    <property type="project" value="TreeGrafter"/>
</dbReference>
<dbReference type="AlphaFoldDB" id="A0A2G8KJE0"/>
<sequence>MCTYSTSHLHRTLQLERIFWLFSNDDCELIGHLFSQLESSGAVNIPEDLLQRVCVNINFLKIPRRGQESSKVVSSFGCDDAAVKATMQRCWKENKYLLCPHTAVGVACYYQKLTKTTPPMVPGNPSVVLATASPAKFPEAVQVAGLVPEVNTTVEKWLEMPPRRDDGSLTRLGGNLTTEGGRYHQ</sequence>